<keyword evidence="2" id="KW-1185">Reference proteome</keyword>
<proteinExistence type="predicted"/>
<accession>A0A7U7J3H1</accession>
<evidence type="ECO:0000313" key="2">
    <source>
        <dbReference type="Proteomes" id="UP000019184"/>
    </source>
</evidence>
<comment type="caution">
    <text evidence="1">The sequence shown here is derived from an EMBL/GenBank/DDBJ whole genome shotgun (WGS) entry which is preliminary data.</text>
</comment>
<evidence type="ECO:0000313" key="1">
    <source>
        <dbReference type="EMBL" id="CDH44334.1"/>
    </source>
</evidence>
<dbReference type="RefSeq" id="WP_034431516.1">
    <property type="nucleotide sequence ID" value="NZ_CBTK010000070.1"/>
</dbReference>
<protein>
    <submittedName>
        <fullName evidence="1">Uncharacterized protein</fullName>
    </submittedName>
</protein>
<dbReference type="AlphaFoldDB" id="A0A7U7J3H1"/>
<dbReference type="Proteomes" id="UP000019184">
    <property type="component" value="Unassembled WGS sequence"/>
</dbReference>
<dbReference type="OrthoDB" id="276707at2"/>
<dbReference type="EMBL" id="CBTK010000070">
    <property type="protein sequence ID" value="CDH44334.1"/>
    <property type="molecule type" value="Genomic_DNA"/>
</dbReference>
<gene>
    <name evidence="1" type="ORF">BN874_1610008</name>
</gene>
<sequence length="225" mass="25673">MPLTERDEEILKHVARYRLTTTEALRRLFFPDAKPGGEKNVLRRLTGEYLQPQPLYGKRVYYQLTPAAAKTLGETEESATPFGPQALVRLYGVLAFCCLGKTVRPVFTRTEFIQAFSRFADLLDLGQNHFYLDSDGRTARLGQILVEQGGEYQRLLNKCRKLIDRGRELPGFQEIIADELFVIAIVIAEDSKREMLHVQLRKNPLPVWCRVEVVSDLGNLMPHPA</sequence>
<name>A0A7U7J3H1_9GAMM</name>
<reference evidence="1 2" key="1">
    <citation type="journal article" date="2014" name="ISME J.">
        <title>Candidatus Competibacter-lineage genomes retrieved from metagenomes reveal functional metabolic diversity.</title>
        <authorList>
            <person name="McIlroy S.J."/>
            <person name="Albertsen M."/>
            <person name="Andresen E.K."/>
            <person name="Saunders A.M."/>
            <person name="Kristiansen R."/>
            <person name="Stokholm-Bjerregaard M."/>
            <person name="Nielsen K.L."/>
            <person name="Nielsen P.H."/>
        </authorList>
    </citation>
    <scope>NUCLEOTIDE SEQUENCE [LARGE SCALE GENOMIC DNA]</scope>
    <source>
        <strain evidence="1 2">Run_B_J11</strain>
    </source>
</reference>
<organism evidence="1 2">
    <name type="scientific">Candidatus Contendobacter odensis Run_B_J11</name>
    <dbReference type="NCBI Taxonomy" id="1400861"/>
    <lineage>
        <taxon>Bacteria</taxon>
        <taxon>Pseudomonadati</taxon>
        <taxon>Pseudomonadota</taxon>
        <taxon>Gammaproteobacteria</taxon>
        <taxon>Candidatus Competibacteraceae</taxon>
        <taxon>Candidatus Contendibacter</taxon>
    </lineage>
</organism>